<sequence length="171" mass="18985">MVTVISNGPISGSSYHHHQHLAQPRALLTTPPAYLSLHHHQHHHHQQFPNAPSFASSASTLCCLMCSSPITFHVGLGQNPHHPQIQQQQHPFPSNNHNHNHPPRPFLPNNSVTTVPLLACIPCGRWCDNNVSARRNDWLSATSSLLWPNQLFIRKNDDDVALNLIGDCGAL</sequence>
<comment type="caution">
    <text evidence="2">The sequence shown here is derived from an EMBL/GenBank/DDBJ whole genome shotgun (WGS) entry which is preliminary data.</text>
</comment>
<feature type="compositionally biased region" description="Polar residues" evidence="1">
    <location>
        <begin position="1"/>
        <end position="14"/>
    </location>
</feature>
<evidence type="ECO:0000313" key="3">
    <source>
        <dbReference type="Proteomes" id="UP001642540"/>
    </source>
</evidence>
<feature type="region of interest" description="Disordered" evidence="1">
    <location>
        <begin position="1"/>
        <end position="23"/>
    </location>
</feature>
<gene>
    <name evidence="2" type="ORF">ODALV1_LOCUS31256</name>
</gene>
<proteinExistence type="predicted"/>
<name>A0ABP1S933_9HEXA</name>
<dbReference type="Proteomes" id="UP001642540">
    <property type="component" value="Unassembled WGS sequence"/>
</dbReference>
<evidence type="ECO:0000313" key="2">
    <source>
        <dbReference type="EMBL" id="CAL8147856.1"/>
    </source>
</evidence>
<reference evidence="2 3" key="1">
    <citation type="submission" date="2024-08" db="EMBL/GenBank/DDBJ databases">
        <authorList>
            <person name="Cucini C."/>
            <person name="Frati F."/>
        </authorList>
    </citation>
    <scope>NUCLEOTIDE SEQUENCE [LARGE SCALE GENOMIC DNA]</scope>
</reference>
<dbReference type="EMBL" id="CAXLJM020000166">
    <property type="protein sequence ID" value="CAL8147856.1"/>
    <property type="molecule type" value="Genomic_DNA"/>
</dbReference>
<evidence type="ECO:0000256" key="1">
    <source>
        <dbReference type="SAM" id="MobiDB-lite"/>
    </source>
</evidence>
<keyword evidence="3" id="KW-1185">Reference proteome</keyword>
<protein>
    <submittedName>
        <fullName evidence="2">Uncharacterized protein</fullName>
    </submittedName>
</protein>
<organism evidence="2 3">
    <name type="scientific">Orchesella dallaii</name>
    <dbReference type="NCBI Taxonomy" id="48710"/>
    <lineage>
        <taxon>Eukaryota</taxon>
        <taxon>Metazoa</taxon>
        <taxon>Ecdysozoa</taxon>
        <taxon>Arthropoda</taxon>
        <taxon>Hexapoda</taxon>
        <taxon>Collembola</taxon>
        <taxon>Entomobryomorpha</taxon>
        <taxon>Entomobryoidea</taxon>
        <taxon>Orchesellidae</taxon>
        <taxon>Orchesellinae</taxon>
        <taxon>Orchesella</taxon>
    </lineage>
</organism>
<accession>A0ABP1S933</accession>